<dbReference type="InterPro" id="IPR038731">
    <property type="entry name" value="RgtA/B/C-like"/>
</dbReference>
<keyword evidence="3" id="KW-0328">Glycosyltransferase</keyword>
<evidence type="ECO:0000256" key="4">
    <source>
        <dbReference type="ARBA" id="ARBA00022679"/>
    </source>
</evidence>
<dbReference type="AlphaFoldDB" id="A0A5D6V5U8"/>
<evidence type="ECO:0000256" key="7">
    <source>
        <dbReference type="ARBA" id="ARBA00023136"/>
    </source>
</evidence>
<feature type="domain" description="Glycosyltransferase RgtA/B/C/D-like" evidence="9">
    <location>
        <begin position="58"/>
        <end position="215"/>
    </location>
</feature>
<dbReference type="RefSeq" id="WP_149070699.1">
    <property type="nucleotide sequence ID" value="NZ_VTHL01000008.1"/>
</dbReference>
<comment type="subcellular location">
    <subcellularLocation>
        <location evidence="1">Cell membrane</location>
        <topology evidence="1">Multi-pass membrane protein</topology>
    </subcellularLocation>
</comment>
<evidence type="ECO:0000259" key="9">
    <source>
        <dbReference type="Pfam" id="PF13231"/>
    </source>
</evidence>
<organism evidence="10 11">
    <name type="scientific">Hymenobacter lutimineralis</name>
    <dbReference type="NCBI Taxonomy" id="2606448"/>
    <lineage>
        <taxon>Bacteria</taxon>
        <taxon>Pseudomonadati</taxon>
        <taxon>Bacteroidota</taxon>
        <taxon>Cytophagia</taxon>
        <taxon>Cytophagales</taxon>
        <taxon>Hymenobacteraceae</taxon>
        <taxon>Hymenobacter</taxon>
    </lineage>
</organism>
<keyword evidence="4 10" id="KW-0808">Transferase</keyword>
<dbReference type="Proteomes" id="UP000322791">
    <property type="component" value="Unassembled WGS sequence"/>
</dbReference>
<dbReference type="GO" id="GO:0005886">
    <property type="term" value="C:plasma membrane"/>
    <property type="evidence" value="ECO:0007669"/>
    <property type="project" value="UniProtKB-SubCell"/>
</dbReference>
<feature type="transmembrane region" description="Helical" evidence="8">
    <location>
        <begin position="299"/>
        <end position="317"/>
    </location>
</feature>
<reference evidence="10 11" key="1">
    <citation type="submission" date="2019-08" db="EMBL/GenBank/DDBJ databases">
        <authorList>
            <person name="Seo M.-J."/>
        </authorList>
    </citation>
    <scope>NUCLEOTIDE SEQUENCE [LARGE SCALE GENOMIC DNA]</scope>
    <source>
        <strain evidence="10 11">KIGAM108</strain>
    </source>
</reference>
<comment type="caution">
    <text evidence="10">The sequence shown here is derived from an EMBL/GenBank/DDBJ whole genome shotgun (WGS) entry which is preliminary data.</text>
</comment>
<feature type="transmembrane region" description="Helical" evidence="8">
    <location>
        <begin position="77"/>
        <end position="97"/>
    </location>
</feature>
<feature type="transmembrane region" description="Helical" evidence="8">
    <location>
        <begin position="248"/>
        <end position="269"/>
    </location>
</feature>
<proteinExistence type="predicted"/>
<feature type="transmembrane region" description="Helical" evidence="8">
    <location>
        <begin position="152"/>
        <end position="185"/>
    </location>
</feature>
<evidence type="ECO:0000313" key="11">
    <source>
        <dbReference type="Proteomes" id="UP000322791"/>
    </source>
</evidence>
<dbReference type="PANTHER" id="PTHR33908">
    <property type="entry name" value="MANNOSYLTRANSFERASE YKCB-RELATED"/>
    <property type="match status" value="1"/>
</dbReference>
<dbReference type="InterPro" id="IPR050297">
    <property type="entry name" value="LipidA_mod_glycosyltrf_83"/>
</dbReference>
<feature type="transmembrane region" description="Helical" evidence="8">
    <location>
        <begin position="197"/>
        <end position="217"/>
    </location>
</feature>
<feature type="transmembrane region" description="Helical" evidence="8">
    <location>
        <begin position="276"/>
        <end position="293"/>
    </location>
</feature>
<keyword evidence="11" id="KW-1185">Reference proteome</keyword>
<accession>A0A5D6V5U8</accession>
<feature type="transmembrane region" description="Helical" evidence="8">
    <location>
        <begin position="324"/>
        <end position="345"/>
    </location>
</feature>
<keyword evidence="6 8" id="KW-1133">Transmembrane helix</keyword>
<evidence type="ECO:0000256" key="6">
    <source>
        <dbReference type="ARBA" id="ARBA00022989"/>
    </source>
</evidence>
<feature type="transmembrane region" description="Helical" evidence="8">
    <location>
        <begin position="104"/>
        <end position="126"/>
    </location>
</feature>
<dbReference type="GO" id="GO:0016763">
    <property type="term" value="F:pentosyltransferase activity"/>
    <property type="evidence" value="ECO:0007669"/>
    <property type="project" value="TreeGrafter"/>
</dbReference>
<feature type="transmembrane region" description="Helical" evidence="8">
    <location>
        <begin position="51"/>
        <end position="71"/>
    </location>
</feature>
<evidence type="ECO:0000256" key="3">
    <source>
        <dbReference type="ARBA" id="ARBA00022676"/>
    </source>
</evidence>
<dbReference type="EMBL" id="VTHL01000008">
    <property type="protein sequence ID" value="TYZ10024.1"/>
    <property type="molecule type" value="Genomic_DNA"/>
</dbReference>
<evidence type="ECO:0000256" key="1">
    <source>
        <dbReference type="ARBA" id="ARBA00004651"/>
    </source>
</evidence>
<dbReference type="GO" id="GO:0009103">
    <property type="term" value="P:lipopolysaccharide biosynthetic process"/>
    <property type="evidence" value="ECO:0007669"/>
    <property type="project" value="UniProtKB-ARBA"/>
</dbReference>
<keyword evidence="7 8" id="KW-0472">Membrane</keyword>
<gene>
    <name evidence="10" type="ORF">FY528_09155</name>
</gene>
<evidence type="ECO:0000256" key="5">
    <source>
        <dbReference type="ARBA" id="ARBA00022692"/>
    </source>
</evidence>
<name>A0A5D6V5U8_9BACT</name>
<dbReference type="PANTHER" id="PTHR33908:SF11">
    <property type="entry name" value="MEMBRANE PROTEIN"/>
    <property type="match status" value="1"/>
</dbReference>
<sequence>MPSSPPKSPFYGGWLLGLAALRLAAQSLLIHPAYQLHRDEYLHLDQANHLAWGYISLPPLTSWVAWLVQALGGGEYWVHFFPAFFGVLTLVLVWALVHELGGGFYAKLLAAGAVLLSALLRINLLFQPNSFDVLAWTAATYCLVRYLHTTRLAWMLALGAVLGLGMLNKYNVVFWAAGMLPALLLSEHRQRVFGRRAIYLAAGLALLIFLPNLLWQVQHHFPVVWHMQELKRTQLVNVEASDFLKSQLLFFLNSFWLLVAAGVGLARWPALRPYRFLGWSVLLTLAIFLGLHAKDYYAIGLYPPLLAVGAVYMEHLLRAGRWRYLRPVLPLVQLLLIVPMLRVGFPLQPPAALQARAADFEALGLLRWEDGQNHPLPQDFADMLGWREMTDKAVAAYQLLPDSLRAHTLVLCDNYGQTGALNYYSRGRLPLAVSFNADYVYWFPDLSTIRAFVLVTEDGGPDKEDEQHFQRVQRLTTVEEPLAREHGTQINLLTGPDQAIIQKLKLRLQDRQQLR</sequence>
<feature type="transmembrane region" description="Helical" evidence="8">
    <location>
        <begin position="12"/>
        <end position="30"/>
    </location>
</feature>
<evidence type="ECO:0000256" key="2">
    <source>
        <dbReference type="ARBA" id="ARBA00022475"/>
    </source>
</evidence>
<evidence type="ECO:0000256" key="8">
    <source>
        <dbReference type="SAM" id="Phobius"/>
    </source>
</evidence>
<dbReference type="Pfam" id="PF13231">
    <property type="entry name" value="PMT_2"/>
    <property type="match status" value="1"/>
</dbReference>
<evidence type="ECO:0000313" key="10">
    <source>
        <dbReference type="EMBL" id="TYZ10024.1"/>
    </source>
</evidence>
<keyword evidence="2" id="KW-1003">Cell membrane</keyword>
<keyword evidence="5 8" id="KW-0812">Transmembrane</keyword>
<protein>
    <submittedName>
        <fullName evidence="10">Glycosyltransferase family 39 protein</fullName>
    </submittedName>
</protein>